<organism evidence="1 2">
    <name type="scientific">Dyadobacter helix</name>
    <dbReference type="NCBI Taxonomy" id="2822344"/>
    <lineage>
        <taxon>Bacteria</taxon>
        <taxon>Pseudomonadati</taxon>
        <taxon>Bacteroidota</taxon>
        <taxon>Cytophagia</taxon>
        <taxon>Cytophagales</taxon>
        <taxon>Spirosomataceae</taxon>
        <taxon>Dyadobacter</taxon>
    </lineage>
</organism>
<sequence>MKFTGDEGELVTLSKVQELTVPHKKREKEFVGRQENFVEAEFFGINKFKKLMDAHGDKCVGFRVYYGNRQEDHSADEIVFGKGKNTSRLIIVPVDADGNDLVKGIRSGLKDAPQQQALTGGPICPRQCGQ</sequence>
<dbReference type="Proteomes" id="UP000680038">
    <property type="component" value="Unassembled WGS sequence"/>
</dbReference>
<evidence type="ECO:0000313" key="1">
    <source>
        <dbReference type="EMBL" id="CAG4991000.1"/>
    </source>
</evidence>
<comment type="caution">
    <text evidence="1">The sequence shown here is derived from an EMBL/GenBank/DDBJ whole genome shotgun (WGS) entry which is preliminary data.</text>
</comment>
<accession>A0A916JAH8</accession>
<dbReference type="RefSeq" id="WP_229252615.1">
    <property type="nucleotide sequence ID" value="NZ_CAJRAF010000001.1"/>
</dbReference>
<name>A0A916JAH8_9BACT</name>
<gene>
    <name evidence="1" type="ORF">DYBT9275_00656</name>
</gene>
<reference evidence="1" key="1">
    <citation type="submission" date="2021-04" db="EMBL/GenBank/DDBJ databases">
        <authorList>
            <person name="Rodrigo-Torres L."/>
            <person name="Arahal R. D."/>
            <person name="Lucena T."/>
        </authorList>
    </citation>
    <scope>NUCLEOTIDE SEQUENCE</scope>
    <source>
        <strain evidence="1">CECT 9275</strain>
    </source>
</reference>
<protein>
    <submittedName>
        <fullName evidence="1">Uncharacterized protein</fullName>
    </submittedName>
</protein>
<dbReference type="EMBL" id="CAJRAF010000001">
    <property type="protein sequence ID" value="CAG4991000.1"/>
    <property type="molecule type" value="Genomic_DNA"/>
</dbReference>
<evidence type="ECO:0000313" key="2">
    <source>
        <dbReference type="Proteomes" id="UP000680038"/>
    </source>
</evidence>
<keyword evidence="2" id="KW-1185">Reference proteome</keyword>
<dbReference type="AlphaFoldDB" id="A0A916JAH8"/>
<proteinExistence type="predicted"/>